<evidence type="ECO:0000313" key="3">
    <source>
        <dbReference type="Proteomes" id="UP001444661"/>
    </source>
</evidence>
<evidence type="ECO:0000313" key="2">
    <source>
        <dbReference type="EMBL" id="KAK8041801.1"/>
    </source>
</evidence>
<sequence length="318" mass="34690">MSISETTRRVIGDLNLIHDEPGELKSGAPGLLYTPPRDEGRQAGCTGKRVGAPGLHLAEGLCHETDAGGLEGWMLEAKNGVSAREVQVLNRFPGVVFRPAQPLRIETADQSTLELTMELKTILEKEDGSNNHRPCHREALDFPPGLALTHQESENVFGWVNSARVEGYRGWPRTRQPVEADDEACGLLHAGRKRDRSASDISDPVSETTAKRPRAPPIPRIADRATEPTPPELKRLHDEIRTMLEDAIRTVSGEASDDSGKHGVGGGIALSDQAPYVTLHGCNVHSPSSRLDISRLDSSIEAPYDENIAEVFWPLNMA</sequence>
<feature type="compositionally biased region" description="Basic and acidic residues" evidence="1">
    <location>
        <begin position="221"/>
        <end position="231"/>
    </location>
</feature>
<comment type="caution">
    <text evidence="2">The sequence shown here is derived from an EMBL/GenBank/DDBJ whole genome shotgun (WGS) entry which is preliminary data.</text>
</comment>
<protein>
    <submittedName>
        <fullName evidence="2">Uncharacterized protein</fullName>
    </submittedName>
</protein>
<dbReference type="Proteomes" id="UP001444661">
    <property type="component" value="Unassembled WGS sequence"/>
</dbReference>
<reference evidence="2 3" key="1">
    <citation type="submission" date="2023-01" db="EMBL/GenBank/DDBJ databases">
        <title>Analysis of 21 Apiospora genomes using comparative genomics revels a genus with tremendous synthesis potential of carbohydrate active enzymes and secondary metabolites.</title>
        <authorList>
            <person name="Sorensen T."/>
        </authorList>
    </citation>
    <scope>NUCLEOTIDE SEQUENCE [LARGE SCALE GENOMIC DNA]</scope>
    <source>
        <strain evidence="2 3">CBS 33761</strain>
    </source>
</reference>
<accession>A0ABR1T5E2</accession>
<organism evidence="2 3">
    <name type="scientific">Apiospora rasikravindrae</name>
    <dbReference type="NCBI Taxonomy" id="990691"/>
    <lineage>
        <taxon>Eukaryota</taxon>
        <taxon>Fungi</taxon>
        <taxon>Dikarya</taxon>
        <taxon>Ascomycota</taxon>
        <taxon>Pezizomycotina</taxon>
        <taxon>Sordariomycetes</taxon>
        <taxon>Xylariomycetidae</taxon>
        <taxon>Amphisphaeriales</taxon>
        <taxon>Apiosporaceae</taxon>
        <taxon>Apiospora</taxon>
    </lineage>
</organism>
<evidence type="ECO:0000256" key="1">
    <source>
        <dbReference type="SAM" id="MobiDB-lite"/>
    </source>
</evidence>
<dbReference type="EMBL" id="JAQQWK010000005">
    <property type="protein sequence ID" value="KAK8041801.1"/>
    <property type="molecule type" value="Genomic_DNA"/>
</dbReference>
<proteinExistence type="predicted"/>
<name>A0ABR1T5E2_9PEZI</name>
<gene>
    <name evidence="2" type="ORF">PG993_006324</name>
</gene>
<feature type="region of interest" description="Disordered" evidence="1">
    <location>
        <begin position="190"/>
        <end position="231"/>
    </location>
</feature>
<keyword evidence="3" id="KW-1185">Reference proteome</keyword>
<feature type="region of interest" description="Disordered" evidence="1">
    <location>
        <begin position="26"/>
        <end position="46"/>
    </location>
</feature>